<dbReference type="Pfam" id="PF08240">
    <property type="entry name" value="ADH_N"/>
    <property type="match status" value="1"/>
</dbReference>
<dbReference type="InterPro" id="IPR013154">
    <property type="entry name" value="ADH-like_N"/>
</dbReference>
<dbReference type="PANTHER" id="PTHR42940:SF8">
    <property type="entry name" value="VACUOLAR PROTEIN SORTING-ASSOCIATED PROTEIN 11"/>
    <property type="match status" value="1"/>
</dbReference>
<dbReference type="AlphaFoldDB" id="A0A919KJR7"/>
<gene>
    <name evidence="12" type="primary">adh</name>
    <name evidence="12" type="ORF">GCM10018781_03500</name>
</gene>
<dbReference type="Proteomes" id="UP000617734">
    <property type="component" value="Unassembled WGS sequence"/>
</dbReference>
<name>A0A919KJR7_9ACTN</name>
<dbReference type="EMBL" id="BNBO01000001">
    <property type="protein sequence ID" value="GHH59743.1"/>
    <property type="molecule type" value="Genomic_DNA"/>
</dbReference>
<dbReference type="Gene3D" id="3.90.180.10">
    <property type="entry name" value="Medium-chain alcohol dehydrogenases, catalytic domain"/>
    <property type="match status" value="1"/>
</dbReference>
<dbReference type="RefSeq" id="WP_229927084.1">
    <property type="nucleotide sequence ID" value="NZ_BNBO01000001.1"/>
</dbReference>
<evidence type="ECO:0000256" key="4">
    <source>
        <dbReference type="ARBA" id="ARBA00022723"/>
    </source>
</evidence>
<dbReference type="GO" id="GO:0046872">
    <property type="term" value="F:metal ion binding"/>
    <property type="evidence" value="ECO:0007669"/>
    <property type="project" value="UniProtKB-KW"/>
</dbReference>
<dbReference type="InterPro" id="IPR011032">
    <property type="entry name" value="GroES-like_sf"/>
</dbReference>
<sequence length="343" mass="35940">MPTSGDGPVRTMAWVVEHPGPIASAPLGRVERTVPEPGPGELQIEVAACGVCRTDLHLAEGDLAPRRPGCTPGHQVVGRVVRRGPGVQGFSPGDRVGVAWLAGTCGRCRYCLAGRENLCPASRYTGWDLHGGYAGYTVADARFAYRLPEGPPDEELAPLLCAGIIGYRALERAELPPGGRLGIYGFGASAHLTAQLALARGATVHVLTRAEGARRLALELGAASAGDAYGAPPEPLDAAILFAPVGDLVPVALSALDRGGTLAVAGIHLTDIPGLDYQRHLFQERTLRSVTANTREDGRAYLAEAALHRPAVHVQRYGMDRADRALADLAADRVTGVAVLVAD</sequence>
<dbReference type="InterPro" id="IPR020843">
    <property type="entry name" value="ER"/>
</dbReference>
<dbReference type="InterPro" id="IPR014187">
    <property type="entry name" value="ADH_Zn_typ-2"/>
</dbReference>
<evidence type="ECO:0000313" key="12">
    <source>
        <dbReference type="EMBL" id="GHH59743.1"/>
    </source>
</evidence>
<evidence type="ECO:0000256" key="7">
    <source>
        <dbReference type="ARBA" id="ARBA00023027"/>
    </source>
</evidence>
<feature type="domain" description="Enoyl reductase (ER)" evidence="11">
    <location>
        <begin position="20"/>
        <end position="340"/>
    </location>
</feature>
<keyword evidence="4" id="KW-0479">Metal-binding</keyword>
<comment type="cofactor">
    <cofactor evidence="1">
        <name>Zn(2+)</name>
        <dbReference type="ChEBI" id="CHEBI:29105"/>
    </cofactor>
</comment>
<reference evidence="12" key="1">
    <citation type="journal article" date="2014" name="Int. J. Syst. Evol. Microbiol.">
        <title>Complete genome sequence of Corynebacterium casei LMG S-19264T (=DSM 44701T), isolated from a smear-ripened cheese.</title>
        <authorList>
            <consortium name="US DOE Joint Genome Institute (JGI-PGF)"/>
            <person name="Walter F."/>
            <person name="Albersmeier A."/>
            <person name="Kalinowski J."/>
            <person name="Ruckert C."/>
        </authorList>
    </citation>
    <scope>NUCLEOTIDE SEQUENCE</scope>
    <source>
        <strain evidence="12">JCM 4646</strain>
    </source>
</reference>
<dbReference type="NCBIfam" id="TIGR02822">
    <property type="entry name" value="adh_fam_2"/>
    <property type="match status" value="1"/>
</dbReference>
<dbReference type="SUPFAM" id="SSF50129">
    <property type="entry name" value="GroES-like"/>
    <property type="match status" value="1"/>
</dbReference>
<keyword evidence="6" id="KW-0560">Oxidoreductase</keyword>
<dbReference type="InterPro" id="IPR013149">
    <property type="entry name" value="ADH-like_C"/>
</dbReference>
<keyword evidence="13" id="KW-1185">Reference proteome</keyword>
<dbReference type="SMART" id="SM00829">
    <property type="entry name" value="PKS_ER"/>
    <property type="match status" value="1"/>
</dbReference>
<evidence type="ECO:0000256" key="6">
    <source>
        <dbReference type="ARBA" id="ARBA00023002"/>
    </source>
</evidence>
<evidence type="ECO:0000256" key="5">
    <source>
        <dbReference type="ARBA" id="ARBA00022833"/>
    </source>
</evidence>
<dbReference type="GO" id="GO:0004022">
    <property type="term" value="F:alcohol dehydrogenase (NAD+) activity"/>
    <property type="evidence" value="ECO:0007669"/>
    <property type="project" value="UniProtKB-EC"/>
</dbReference>
<comment type="similarity">
    <text evidence="2">Belongs to the zinc-containing alcohol dehydrogenase family.</text>
</comment>
<keyword evidence="5" id="KW-0862">Zinc</keyword>
<dbReference type="GO" id="GO:0005737">
    <property type="term" value="C:cytoplasm"/>
    <property type="evidence" value="ECO:0007669"/>
    <property type="project" value="TreeGrafter"/>
</dbReference>
<comment type="catalytic activity">
    <reaction evidence="9">
        <text>a primary alcohol + NAD(+) = an aldehyde + NADH + H(+)</text>
        <dbReference type="Rhea" id="RHEA:10736"/>
        <dbReference type="ChEBI" id="CHEBI:15378"/>
        <dbReference type="ChEBI" id="CHEBI:15734"/>
        <dbReference type="ChEBI" id="CHEBI:17478"/>
        <dbReference type="ChEBI" id="CHEBI:57540"/>
        <dbReference type="ChEBI" id="CHEBI:57945"/>
        <dbReference type="EC" id="1.1.1.1"/>
    </reaction>
</comment>
<dbReference type="Gene3D" id="3.40.50.720">
    <property type="entry name" value="NAD(P)-binding Rossmann-like Domain"/>
    <property type="match status" value="1"/>
</dbReference>
<evidence type="ECO:0000256" key="8">
    <source>
        <dbReference type="ARBA" id="ARBA00049164"/>
    </source>
</evidence>
<evidence type="ECO:0000256" key="1">
    <source>
        <dbReference type="ARBA" id="ARBA00001947"/>
    </source>
</evidence>
<dbReference type="Pfam" id="PF00107">
    <property type="entry name" value="ADH_zinc_N"/>
    <property type="match status" value="1"/>
</dbReference>
<dbReference type="GeneID" id="95350887"/>
<evidence type="ECO:0000313" key="13">
    <source>
        <dbReference type="Proteomes" id="UP000617734"/>
    </source>
</evidence>
<evidence type="ECO:0000256" key="10">
    <source>
        <dbReference type="ARBA" id="ARBA00068251"/>
    </source>
</evidence>
<evidence type="ECO:0000259" key="11">
    <source>
        <dbReference type="SMART" id="SM00829"/>
    </source>
</evidence>
<dbReference type="PANTHER" id="PTHR42940">
    <property type="entry name" value="ALCOHOL DEHYDROGENASE 1-RELATED"/>
    <property type="match status" value="1"/>
</dbReference>
<keyword evidence="7" id="KW-0520">NAD</keyword>
<evidence type="ECO:0000256" key="3">
    <source>
        <dbReference type="ARBA" id="ARBA00013190"/>
    </source>
</evidence>
<dbReference type="FunFam" id="3.40.50.720:FF:000275">
    <property type="entry name" value="Alcohol dehydrogenase AdhA"/>
    <property type="match status" value="1"/>
</dbReference>
<comment type="catalytic activity">
    <reaction evidence="8">
        <text>a secondary alcohol + NAD(+) = a ketone + NADH + H(+)</text>
        <dbReference type="Rhea" id="RHEA:10740"/>
        <dbReference type="ChEBI" id="CHEBI:15378"/>
        <dbReference type="ChEBI" id="CHEBI:17087"/>
        <dbReference type="ChEBI" id="CHEBI:35681"/>
        <dbReference type="ChEBI" id="CHEBI:57540"/>
        <dbReference type="ChEBI" id="CHEBI:57945"/>
        <dbReference type="EC" id="1.1.1.1"/>
    </reaction>
</comment>
<protein>
    <recommendedName>
        <fullName evidence="10">Probable alcohol dehydrogenase AdhA</fullName>
        <ecNumber evidence="3">1.1.1.1</ecNumber>
    </recommendedName>
</protein>
<dbReference type="InterPro" id="IPR036291">
    <property type="entry name" value="NAD(P)-bd_dom_sf"/>
</dbReference>
<organism evidence="12 13">
    <name type="scientific">Kitasatospora indigofera</name>
    <dbReference type="NCBI Taxonomy" id="67307"/>
    <lineage>
        <taxon>Bacteria</taxon>
        <taxon>Bacillati</taxon>
        <taxon>Actinomycetota</taxon>
        <taxon>Actinomycetes</taxon>
        <taxon>Kitasatosporales</taxon>
        <taxon>Streptomycetaceae</taxon>
        <taxon>Kitasatospora</taxon>
    </lineage>
</organism>
<comment type="caution">
    <text evidence="12">The sequence shown here is derived from an EMBL/GenBank/DDBJ whole genome shotgun (WGS) entry which is preliminary data.</text>
</comment>
<accession>A0A919KJR7</accession>
<dbReference type="CDD" id="cd08298">
    <property type="entry name" value="CAD2"/>
    <property type="match status" value="1"/>
</dbReference>
<evidence type="ECO:0000256" key="2">
    <source>
        <dbReference type="ARBA" id="ARBA00008072"/>
    </source>
</evidence>
<proteinExistence type="inferred from homology"/>
<reference evidence="12" key="2">
    <citation type="submission" date="2020-09" db="EMBL/GenBank/DDBJ databases">
        <authorList>
            <person name="Sun Q."/>
            <person name="Ohkuma M."/>
        </authorList>
    </citation>
    <scope>NUCLEOTIDE SEQUENCE</scope>
    <source>
        <strain evidence="12">JCM 4646</strain>
    </source>
</reference>
<dbReference type="EC" id="1.1.1.1" evidence="3"/>
<dbReference type="SUPFAM" id="SSF51735">
    <property type="entry name" value="NAD(P)-binding Rossmann-fold domains"/>
    <property type="match status" value="1"/>
</dbReference>
<evidence type="ECO:0000256" key="9">
    <source>
        <dbReference type="ARBA" id="ARBA00049243"/>
    </source>
</evidence>